<comment type="caution">
    <text evidence="2">The sequence shown here is derived from an EMBL/GenBank/DDBJ whole genome shotgun (WGS) entry which is preliminary data.</text>
</comment>
<evidence type="ECO:0000256" key="1">
    <source>
        <dbReference type="SAM" id="Phobius"/>
    </source>
</evidence>
<feature type="transmembrane region" description="Helical" evidence="1">
    <location>
        <begin position="51"/>
        <end position="77"/>
    </location>
</feature>
<proteinExistence type="predicted"/>
<sequence>MGRGFASGVLAGVAFAALNSWFATTTGKPALAPFRVIATLAQGPPPSQATVWIGMVIHSLLSALLGLVFGVLLAALLAAGFNRAANGADLIRGSSTCVTTASVAPSRNVGIRSWVWIVQQ</sequence>
<dbReference type="AlphaFoldDB" id="A0AAE3ZE38"/>
<evidence type="ECO:0000313" key="2">
    <source>
        <dbReference type="EMBL" id="MDR7302135.1"/>
    </source>
</evidence>
<dbReference type="RefSeq" id="WP_310273414.1">
    <property type="nucleotide sequence ID" value="NZ_JAVDXW010000001.1"/>
</dbReference>
<keyword evidence="1" id="KW-1133">Transmembrane helix</keyword>
<name>A0AAE3ZE38_9ACTN</name>
<organism evidence="2 3">
    <name type="scientific">Haloactinomyces albus</name>
    <dbReference type="NCBI Taxonomy" id="1352928"/>
    <lineage>
        <taxon>Bacteria</taxon>
        <taxon>Bacillati</taxon>
        <taxon>Actinomycetota</taxon>
        <taxon>Actinomycetes</taxon>
        <taxon>Actinopolysporales</taxon>
        <taxon>Actinopolysporaceae</taxon>
        <taxon>Haloactinomyces</taxon>
    </lineage>
</organism>
<accession>A0AAE3ZE38</accession>
<evidence type="ECO:0000313" key="3">
    <source>
        <dbReference type="Proteomes" id="UP001180845"/>
    </source>
</evidence>
<gene>
    <name evidence="2" type="ORF">JOF55_002316</name>
</gene>
<dbReference type="Proteomes" id="UP001180845">
    <property type="component" value="Unassembled WGS sequence"/>
</dbReference>
<reference evidence="2" key="1">
    <citation type="submission" date="2023-07" db="EMBL/GenBank/DDBJ databases">
        <title>Sequencing the genomes of 1000 actinobacteria strains.</title>
        <authorList>
            <person name="Klenk H.-P."/>
        </authorList>
    </citation>
    <scope>NUCLEOTIDE SEQUENCE</scope>
    <source>
        <strain evidence="2">DSM 45977</strain>
    </source>
</reference>
<keyword evidence="3" id="KW-1185">Reference proteome</keyword>
<protein>
    <submittedName>
        <fullName evidence="2">Uncharacterized protein</fullName>
    </submittedName>
</protein>
<keyword evidence="1" id="KW-0472">Membrane</keyword>
<dbReference type="EMBL" id="JAVDXW010000001">
    <property type="protein sequence ID" value="MDR7302135.1"/>
    <property type="molecule type" value="Genomic_DNA"/>
</dbReference>
<keyword evidence="1" id="KW-0812">Transmembrane</keyword>